<evidence type="ECO:0000256" key="9">
    <source>
        <dbReference type="ARBA" id="ARBA00022842"/>
    </source>
</evidence>
<evidence type="ECO:0000256" key="7">
    <source>
        <dbReference type="ARBA" id="ARBA00022796"/>
    </source>
</evidence>
<keyword evidence="4 14" id="KW-0812">Transmembrane</keyword>
<proteinExistence type="inferred from homology"/>
<dbReference type="InterPro" id="IPR008250">
    <property type="entry name" value="ATPase_P-typ_transduc_dom_A_sf"/>
</dbReference>
<dbReference type="Gene3D" id="2.70.150.10">
    <property type="entry name" value="Calcium-transporting ATPase, cytoplasmic transduction domain A"/>
    <property type="match status" value="1"/>
</dbReference>
<dbReference type="KEGG" id="auh:AWM75_04510"/>
<dbReference type="GO" id="GO:0016887">
    <property type="term" value="F:ATP hydrolysis activity"/>
    <property type="evidence" value="ECO:0007669"/>
    <property type="project" value="InterPro"/>
</dbReference>
<keyword evidence="8 14" id="KW-0067">ATP-binding</keyword>
<feature type="transmembrane region" description="Helical" evidence="14">
    <location>
        <begin position="265"/>
        <end position="284"/>
    </location>
</feature>
<dbReference type="NCBIfam" id="TIGR01525">
    <property type="entry name" value="ATPase-IB_hvy"/>
    <property type="match status" value="1"/>
</dbReference>
<dbReference type="Proteomes" id="UP000062260">
    <property type="component" value="Chromosome"/>
</dbReference>
<feature type="domain" description="P-type ATPase A" evidence="15">
    <location>
        <begin position="144"/>
        <end position="244"/>
    </location>
</feature>
<keyword evidence="10" id="KW-1278">Translocase</keyword>
<dbReference type="AlphaFoldDB" id="A0A109RGS9"/>
<dbReference type="InterPro" id="IPR023298">
    <property type="entry name" value="ATPase_P-typ_TM_dom_sf"/>
</dbReference>
<dbReference type="SUPFAM" id="SSF81665">
    <property type="entry name" value="Calcium ATPase, transmembrane domain M"/>
    <property type="match status" value="1"/>
</dbReference>
<feature type="transmembrane region" description="Helical" evidence="14">
    <location>
        <begin position="54"/>
        <end position="77"/>
    </location>
</feature>
<dbReference type="GO" id="GO:0046872">
    <property type="term" value="F:metal ion binding"/>
    <property type="evidence" value="ECO:0007669"/>
    <property type="project" value="UniProtKB-KW"/>
</dbReference>
<evidence type="ECO:0000256" key="1">
    <source>
        <dbReference type="ARBA" id="ARBA00004651"/>
    </source>
</evidence>
<dbReference type="NCBIfam" id="TIGR01494">
    <property type="entry name" value="ATPase_P-type"/>
    <property type="match status" value="1"/>
</dbReference>
<dbReference type="CDD" id="cd07551">
    <property type="entry name" value="P-type_ATPase_HM_ZosA_PfeT-like"/>
    <property type="match status" value="1"/>
</dbReference>
<dbReference type="InterPro" id="IPR018303">
    <property type="entry name" value="ATPase_P-typ_P_site"/>
</dbReference>
<dbReference type="EMBL" id="CP014163">
    <property type="protein sequence ID" value="AMB99309.1"/>
    <property type="molecule type" value="Genomic_DNA"/>
</dbReference>
<dbReference type="InterPro" id="IPR051949">
    <property type="entry name" value="Cation_Transport_ATPase"/>
</dbReference>
<dbReference type="RefSeq" id="WP_067978791.1">
    <property type="nucleotide sequence ID" value="NZ_CP014163.1"/>
</dbReference>
<dbReference type="PROSITE" id="PS00154">
    <property type="entry name" value="ATPASE_E1_E2"/>
    <property type="match status" value="1"/>
</dbReference>
<dbReference type="STRING" id="128944.AWM75_04510"/>
<evidence type="ECO:0000256" key="11">
    <source>
        <dbReference type="ARBA" id="ARBA00022989"/>
    </source>
</evidence>
<gene>
    <name evidence="16" type="ORF">AWM75_04510</name>
</gene>
<name>A0A109RGS9_9LACT</name>
<comment type="subcellular location">
    <subcellularLocation>
        <location evidence="1">Cell membrane</location>
        <topology evidence="1">Multi-pass membrane protein</topology>
    </subcellularLocation>
</comment>
<dbReference type="SFLD" id="SFLDG00002">
    <property type="entry name" value="C1.7:_P-type_atpase_like"/>
    <property type="match status" value="1"/>
</dbReference>
<feature type="transmembrane region" description="Helical" evidence="14">
    <location>
        <begin position="296"/>
        <end position="316"/>
    </location>
</feature>
<dbReference type="SUPFAM" id="SSF56784">
    <property type="entry name" value="HAD-like"/>
    <property type="match status" value="1"/>
</dbReference>
<keyword evidence="11 14" id="KW-1133">Transmembrane helix</keyword>
<evidence type="ECO:0000256" key="5">
    <source>
        <dbReference type="ARBA" id="ARBA00022723"/>
    </source>
</evidence>
<evidence type="ECO:0000256" key="13">
    <source>
        <dbReference type="ARBA" id="ARBA00023136"/>
    </source>
</evidence>
<organism evidence="16 17">
    <name type="scientific">Aerococcus urinaehominis</name>
    <dbReference type="NCBI Taxonomy" id="128944"/>
    <lineage>
        <taxon>Bacteria</taxon>
        <taxon>Bacillati</taxon>
        <taxon>Bacillota</taxon>
        <taxon>Bacilli</taxon>
        <taxon>Lactobacillales</taxon>
        <taxon>Aerococcaceae</taxon>
        <taxon>Aerococcus</taxon>
    </lineage>
</organism>
<keyword evidence="7" id="KW-0813">Transport</keyword>
<feature type="transmembrane region" description="Helical" evidence="14">
    <location>
        <begin position="113"/>
        <end position="131"/>
    </location>
</feature>
<dbReference type="Pfam" id="PF00702">
    <property type="entry name" value="Hydrolase"/>
    <property type="match status" value="1"/>
</dbReference>
<dbReference type="SFLD" id="SFLDS00003">
    <property type="entry name" value="Haloacid_Dehalogenase"/>
    <property type="match status" value="1"/>
</dbReference>
<dbReference type="SFLD" id="SFLDF00027">
    <property type="entry name" value="p-type_atpase"/>
    <property type="match status" value="1"/>
</dbReference>
<keyword evidence="9" id="KW-0460">Magnesium</keyword>
<keyword evidence="3 14" id="KW-1003">Cell membrane</keyword>
<reference evidence="16 17" key="1">
    <citation type="journal article" date="2016" name="Genome Announc.">
        <title>Complete Genome Sequences of Aerococcus christensenii CCUG 28831T, Aerococcus sanguinicola CCUG 43001T, Aerococcus urinae CCUG 36881T, Aerococcus urinaeequi CCUG 28094T, Aerococcus urinaehominis CCUG 42038 BT, and Aerococcus viridans CCUG 4311T.</title>
        <authorList>
            <person name="Carkaci D."/>
            <person name="Dargis R."/>
            <person name="Nielsen X.C."/>
            <person name="Skovgaard O."/>
            <person name="Fuursted K."/>
            <person name="Christensen J.J."/>
        </authorList>
    </citation>
    <scope>NUCLEOTIDE SEQUENCE [LARGE SCALE GENOMIC DNA]</scope>
    <source>
        <strain evidence="16 17">CCUG42038B</strain>
    </source>
</reference>
<keyword evidence="7" id="KW-0187">Copper transport</keyword>
<evidence type="ECO:0000259" key="15">
    <source>
        <dbReference type="Pfam" id="PF00122"/>
    </source>
</evidence>
<dbReference type="InterPro" id="IPR059000">
    <property type="entry name" value="ATPase_P-type_domA"/>
</dbReference>
<evidence type="ECO:0000256" key="3">
    <source>
        <dbReference type="ARBA" id="ARBA00022475"/>
    </source>
</evidence>
<dbReference type="GO" id="GO:0019829">
    <property type="term" value="F:ATPase-coupled monoatomic cation transmembrane transporter activity"/>
    <property type="evidence" value="ECO:0007669"/>
    <property type="project" value="InterPro"/>
</dbReference>
<keyword evidence="5 14" id="KW-0479">Metal-binding</keyword>
<dbReference type="Gene3D" id="3.40.50.1000">
    <property type="entry name" value="HAD superfamily/HAD-like"/>
    <property type="match status" value="1"/>
</dbReference>
<evidence type="ECO:0000256" key="10">
    <source>
        <dbReference type="ARBA" id="ARBA00022967"/>
    </source>
</evidence>
<dbReference type="InterPro" id="IPR023214">
    <property type="entry name" value="HAD_sf"/>
</dbReference>
<evidence type="ECO:0000313" key="17">
    <source>
        <dbReference type="Proteomes" id="UP000062260"/>
    </source>
</evidence>
<dbReference type="OrthoDB" id="9813266at2"/>
<dbReference type="Gene3D" id="3.40.1110.10">
    <property type="entry name" value="Calcium-transporting ATPase, cytoplasmic domain N"/>
    <property type="match status" value="1"/>
</dbReference>
<dbReference type="Pfam" id="PF00122">
    <property type="entry name" value="E1-E2_ATPase"/>
    <property type="match status" value="1"/>
</dbReference>
<feature type="transmembrane region" description="Helical" evidence="14">
    <location>
        <begin position="616"/>
        <end position="639"/>
    </location>
</feature>
<sequence>MSKSSATNHTKTHNHNHDHDHQASHNHGKLPVILYLIGLVLFFLALLVGDRQLLLSNILYTLSIASAGYHVIGEGVMDTIKDSKDQGRFAPNVHLLMSLATFGAMIIGNFSEGALLILIFAGAHFLEDYAYDRSKREVSRLLNMNPSQARLIQADGSTQLVDVADLNIGDQVQVLNGDQIPIDGEITSGQAVIDESAINGESIPREKAIGDQVFAGTINGSQAFKMKVTTNPEATVLAQIMDMVKNAQTSQSKTATLIKKLEPRYVTLALIMVPLVFIFGHYAIGWTWEYSFYRTMVFLISVSPCALAAAALPTSLSAISNLARYGVLVKGANYLSHLAGLKAVAFDKTGTLTTGKPQVTDYDFKADLDQEEILAIVVGMEKGANHPLATAIVERFADQVASPDITAHNETGIGLVADYQGHRYRIGKPTSFTEELAVVSDLQGQGKTVVLVGRDDQVLGYIALMDLPTDVAKAAINYFKDQDVHTAMLTGDSQLTGQSVGQELGLDQVDANILPEEKADHIKALQDQHGLTAMLGDGVNDAPALVTADVGVAMGEGTDVAIDVADLVLMKNDLSKLVYAHKVARKMERVTWQNIIFAMFVVVVLVTLNFLEMTDITLGVILHEGSTLMVILNGLRLLLPVRK</sequence>
<reference evidence="17" key="2">
    <citation type="submission" date="2016-01" db="EMBL/GenBank/DDBJ databases">
        <title>Six Aerococcus type strain genome sequencing and assembly using PacBio and Illumina Hiseq.</title>
        <authorList>
            <person name="Carkaci D."/>
            <person name="Dargis R."/>
            <person name="Nielsen X.C."/>
            <person name="Skovgaard O."/>
            <person name="Fuursted K."/>
            <person name="Christensen J.J."/>
        </authorList>
    </citation>
    <scope>NUCLEOTIDE SEQUENCE [LARGE SCALE GENOMIC DNA]</scope>
    <source>
        <strain evidence="17">CCUG42038B</strain>
    </source>
</reference>
<dbReference type="InterPro" id="IPR044492">
    <property type="entry name" value="P_typ_ATPase_HD_dom"/>
</dbReference>
<dbReference type="NCBIfam" id="TIGR01512">
    <property type="entry name" value="ATPase-IB2_Cd"/>
    <property type="match status" value="1"/>
</dbReference>
<dbReference type="PANTHER" id="PTHR43079:SF1">
    <property type="entry name" value="CADMIUM_ZINC-TRANSPORTING ATPASE HMA1, CHLOROPLASTIC-RELATED"/>
    <property type="match status" value="1"/>
</dbReference>
<keyword evidence="12" id="KW-0186">Copper</keyword>
<protein>
    <submittedName>
        <fullName evidence="16">Metal-transporting ATPase</fullName>
    </submittedName>
</protein>
<dbReference type="SUPFAM" id="SSF81653">
    <property type="entry name" value="Calcium ATPase, transduction domain A"/>
    <property type="match status" value="1"/>
</dbReference>
<feature type="transmembrane region" description="Helical" evidence="14">
    <location>
        <begin position="590"/>
        <end position="610"/>
    </location>
</feature>
<evidence type="ECO:0000313" key="16">
    <source>
        <dbReference type="EMBL" id="AMB99309.1"/>
    </source>
</evidence>
<dbReference type="GO" id="GO:0005886">
    <property type="term" value="C:plasma membrane"/>
    <property type="evidence" value="ECO:0007669"/>
    <property type="project" value="UniProtKB-SubCell"/>
</dbReference>
<evidence type="ECO:0000256" key="2">
    <source>
        <dbReference type="ARBA" id="ARBA00006024"/>
    </source>
</evidence>
<dbReference type="InterPro" id="IPR001757">
    <property type="entry name" value="P_typ_ATPase"/>
</dbReference>
<evidence type="ECO:0000256" key="8">
    <source>
        <dbReference type="ARBA" id="ARBA00022840"/>
    </source>
</evidence>
<evidence type="ECO:0000256" key="6">
    <source>
        <dbReference type="ARBA" id="ARBA00022741"/>
    </source>
</evidence>
<evidence type="ECO:0000256" key="14">
    <source>
        <dbReference type="RuleBase" id="RU362081"/>
    </source>
</evidence>
<keyword evidence="7" id="KW-0406">Ion transport</keyword>
<accession>A0A109RGS9</accession>
<dbReference type="InterPro" id="IPR036412">
    <property type="entry name" value="HAD-like_sf"/>
</dbReference>
<evidence type="ECO:0000256" key="4">
    <source>
        <dbReference type="ARBA" id="ARBA00022692"/>
    </source>
</evidence>
<keyword evidence="17" id="KW-1185">Reference proteome</keyword>
<dbReference type="PANTHER" id="PTHR43079">
    <property type="entry name" value="PROBABLE CADMIUM/ZINC-TRANSPORTING ATPASE HMA1"/>
    <property type="match status" value="1"/>
</dbReference>
<dbReference type="InterPro" id="IPR023299">
    <property type="entry name" value="ATPase_P-typ_cyto_dom_N"/>
</dbReference>
<keyword evidence="6 14" id="KW-0547">Nucleotide-binding</keyword>
<dbReference type="GO" id="GO:0005524">
    <property type="term" value="F:ATP binding"/>
    <property type="evidence" value="ECO:0007669"/>
    <property type="project" value="UniProtKB-UniRule"/>
</dbReference>
<dbReference type="FunFam" id="2.70.150.10:FF:000020">
    <property type="entry name" value="Copper-exporting P-type ATPase A"/>
    <property type="match status" value="1"/>
</dbReference>
<dbReference type="GO" id="GO:0006825">
    <property type="term" value="P:copper ion transport"/>
    <property type="evidence" value="ECO:0007669"/>
    <property type="project" value="UniProtKB-KW"/>
</dbReference>
<feature type="transmembrane region" description="Helical" evidence="14">
    <location>
        <begin position="30"/>
        <end position="48"/>
    </location>
</feature>
<keyword evidence="13 14" id="KW-0472">Membrane</keyword>
<comment type="similarity">
    <text evidence="2 14">Belongs to the cation transport ATPase (P-type) (TC 3.A.3) family. Type IB subfamily.</text>
</comment>
<evidence type="ECO:0000256" key="12">
    <source>
        <dbReference type="ARBA" id="ARBA00023008"/>
    </source>
</evidence>
<dbReference type="PRINTS" id="PR00119">
    <property type="entry name" value="CATATPASE"/>
</dbReference>
<dbReference type="InterPro" id="IPR027256">
    <property type="entry name" value="P-typ_ATPase_IB"/>
</dbReference>